<proteinExistence type="predicted"/>
<dbReference type="OMA" id="NDITHCA"/>
<dbReference type="KEGG" id="cput:CONPUDRAFT_73483"/>
<evidence type="ECO:0000313" key="1">
    <source>
        <dbReference type="EMBL" id="EIW80335.1"/>
    </source>
</evidence>
<reference evidence="2" key="1">
    <citation type="journal article" date="2012" name="Science">
        <title>The Paleozoic origin of enzymatic lignin decomposition reconstructed from 31 fungal genomes.</title>
        <authorList>
            <person name="Floudas D."/>
            <person name="Binder M."/>
            <person name="Riley R."/>
            <person name="Barry K."/>
            <person name="Blanchette R.A."/>
            <person name="Henrissat B."/>
            <person name="Martinez A.T."/>
            <person name="Otillar R."/>
            <person name="Spatafora J.W."/>
            <person name="Yadav J.S."/>
            <person name="Aerts A."/>
            <person name="Benoit I."/>
            <person name="Boyd A."/>
            <person name="Carlson A."/>
            <person name="Copeland A."/>
            <person name="Coutinho P.M."/>
            <person name="de Vries R.P."/>
            <person name="Ferreira P."/>
            <person name="Findley K."/>
            <person name="Foster B."/>
            <person name="Gaskell J."/>
            <person name="Glotzer D."/>
            <person name="Gorecki P."/>
            <person name="Heitman J."/>
            <person name="Hesse C."/>
            <person name="Hori C."/>
            <person name="Igarashi K."/>
            <person name="Jurgens J.A."/>
            <person name="Kallen N."/>
            <person name="Kersten P."/>
            <person name="Kohler A."/>
            <person name="Kuees U."/>
            <person name="Kumar T.K.A."/>
            <person name="Kuo A."/>
            <person name="LaButti K."/>
            <person name="Larrondo L.F."/>
            <person name="Lindquist E."/>
            <person name="Ling A."/>
            <person name="Lombard V."/>
            <person name="Lucas S."/>
            <person name="Lundell T."/>
            <person name="Martin R."/>
            <person name="McLaughlin D.J."/>
            <person name="Morgenstern I."/>
            <person name="Morin E."/>
            <person name="Murat C."/>
            <person name="Nagy L.G."/>
            <person name="Nolan M."/>
            <person name="Ohm R.A."/>
            <person name="Patyshakuliyeva A."/>
            <person name="Rokas A."/>
            <person name="Ruiz-Duenas F.J."/>
            <person name="Sabat G."/>
            <person name="Salamov A."/>
            <person name="Samejima M."/>
            <person name="Schmutz J."/>
            <person name="Slot J.C."/>
            <person name="St John F."/>
            <person name="Stenlid J."/>
            <person name="Sun H."/>
            <person name="Sun S."/>
            <person name="Syed K."/>
            <person name="Tsang A."/>
            <person name="Wiebenga A."/>
            <person name="Young D."/>
            <person name="Pisabarro A."/>
            <person name="Eastwood D.C."/>
            <person name="Martin F."/>
            <person name="Cullen D."/>
            <person name="Grigoriev I.V."/>
            <person name="Hibbett D.S."/>
        </authorList>
    </citation>
    <scope>NUCLEOTIDE SEQUENCE [LARGE SCALE GENOMIC DNA]</scope>
    <source>
        <strain evidence="2">RWD-64-598 SS2</strain>
    </source>
</reference>
<evidence type="ECO:0000313" key="2">
    <source>
        <dbReference type="Proteomes" id="UP000053558"/>
    </source>
</evidence>
<keyword evidence="2" id="KW-1185">Reference proteome</keyword>
<dbReference type="AlphaFoldDB" id="A0A5M3MNM7"/>
<dbReference type="RefSeq" id="XP_007769102.1">
    <property type="nucleotide sequence ID" value="XM_007770912.1"/>
</dbReference>
<dbReference type="Proteomes" id="UP000053558">
    <property type="component" value="Unassembled WGS sequence"/>
</dbReference>
<sequence length="400" mass="44243">MSLETLLQPSVKQLVAASLRIECSWLLPRPRIPTRLVSPSAPIRSELSLCSLEFVRDRYLLAVYERGKVDLWYMDTGMDKDGQRRDMRLYAWGLRAINVESGITLFSHVSSMDVVNWRTNTSVPITAYADDDLEELWNGKTAMTFCGPCFHTRSIELYPTPSLPGTASSPHTAHYPHIPVLIHRFSHITFRRVSVSHPRPSFLSPPTGYALSFVGYDVFHGLFQYLLTLTLAPVPSLTFALAALHPVGIARDMVHAYASVFGAGRGSPRSLGRRGVWVERMRESLTTSLYAFSWDRTRKNVRPRLKESVVVGEGPEDGGGPVDDSDAVDGIVVEAEEAESSDGEEEVGFVRVQTGVPLMDSKIVLEVPSIDLREDITLCALSEATGRIALGLRSGSIKIV</sequence>
<dbReference type="GeneID" id="19209125"/>
<accession>A0A5M3MNM7</accession>
<name>A0A5M3MNM7_CONPW</name>
<protein>
    <submittedName>
        <fullName evidence="1">Uncharacterized protein</fullName>
    </submittedName>
</protein>
<gene>
    <name evidence="1" type="ORF">CONPUDRAFT_73483</name>
</gene>
<dbReference type="EMBL" id="JH711579">
    <property type="protein sequence ID" value="EIW80335.1"/>
    <property type="molecule type" value="Genomic_DNA"/>
</dbReference>
<organism evidence="1 2">
    <name type="scientific">Coniophora puteana (strain RWD-64-598)</name>
    <name type="common">Brown rot fungus</name>
    <dbReference type="NCBI Taxonomy" id="741705"/>
    <lineage>
        <taxon>Eukaryota</taxon>
        <taxon>Fungi</taxon>
        <taxon>Dikarya</taxon>
        <taxon>Basidiomycota</taxon>
        <taxon>Agaricomycotina</taxon>
        <taxon>Agaricomycetes</taxon>
        <taxon>Agaricomycetidae</taxon>
        <taxon>Boletales</taxon>
        <taxon>Coniophorineae</taxon>
        <taxon>Coniophoraceae</taxon>
        <taxon>Coniophora</taxon>
    </lineage>
</organism>
<comment type="caution">
    <text evidence="1">The sequence shown here is derived from an EMBL/GenBank/DDBJ whole genome shotgun (WGS) entry which is preliminary data.</text>
</comment>
<dbReference type="OrthoDB" id="3211970at2759"/>